<dbReference type="AlphaFoldDB" id="A0A0A9CQ33"/>
<protein>
    <submittedName>
        <fullName evidence="1">Uncharacterized protein</fullName>
    </submittedName>
</protein>
<name>A0A0A9CQ33_ARUDO</name>
<accession>A0A0A9CQ33</accession>
<reference evidence="1" key="2">
    <citation type="journal article" date="2015" name="Data Brief">
        <title>Shoot transcriptome of the giant reed, Arundo donax.</title>
        <authorList>
            <person name="Barrero R.A."/>
            <person name="Guerrero F.D."/>
            <person name="Moolhuijzen P."/>
            <person name="Goolsby J.A."/>
            <person name="Tidwell J."/>
            <person name="Bellgard S.E."/>
            <person name="Bellgard M.I."/>
        </authorList>
    </citation>
    <scope>NUCLEOTIDE SEQUENCE</scope>
    <source>
        <tissue evidence="1">Shoot tissue taken approximately 20 cm above the soil surface</tissue>
    </source>
</reference>
<sequence length="90" mass="9921">MLPSTTPLSCTSLTSRLRSRLNYVRANDDRGGKRGGSSSPCCNCLALPCLFHWRQSIGFGSSCCLSLCLISHQGYSHIMSICTVRKPNFY</sequence>
<reference evidence="1" key="1">
    <citation type="submission" date="2014-09" db="EMBL/GenBank/DDBJ databases">
        <authorList>
            <person name="Magalhaes I.L.F."/>
            <person name="Oliveira U."/>
            <person name="Santos F.R."/>
            <person name="Vidigal T.H.D.A."/>
            <person name="Brescovit A.D."/>
            <person name="Santos A.J."/>
        </authorList>
    </citation>
    <scope>NUCLEOTIDE SEQUENCE</scope>
    <source>
        <tissue evidence="1">Shoot tissue taken approximately 20 cm above the soil surface</tissue>
    </source>
</reference>
<proteinExistence type="predicted"/>
<organism evidence="1">
    <name type="scientific">Arundo donax</name>
    <name type="common">Giant reed</name>
    <name type="synonym">Donax arundinaceus</name>
    <dbReference type="NCBI Taxonomy" id="35708"/>
    <lineage>
        <taxon>Eukaryota</taxon>
        <taxon>Viridiplantae</taxon>
        <taxon>Streptophyta</taxon>
        <taxon>Embryophyta</taxon>
        <taxon>Tracheophyta</taxon>
        <taxon>Spermatophyta</taxon>
        <taxon>Magnoliopsida</taxon>
        <taxon>Liliopsida</taxon>
        <taxon>Poales</taxon>
        <taxon>Poaceae</taxon>
        <taxon>PACMAD clade</taxon>
        <taxon>Arundinoideae</taxon>
        <taxon>Arundineae</taxon>
        <taxon>Arundo</taxon>
    </lineage>
</organism>
<dbReference type="EMBL" id="GBRH01219436">
    <property type="protein sequence ID" value="JAD78459.1"/>
    <property type="molecule type" value="Transcribed_RNA"/>
</dbReference>
<evidence type="ECO:0000313" key="1">
    <source>
        <dbReference type="EMBL" id="JAD78459.1"/>
    </source>
</evidence>